<accession>A0A918J7Y3</accession>
<keyword evidence="4" id="KW-1185">Reference proteome</keyword>
<comment type="caution">
    <text evidence="3">The sequence shown here is derived from an EMBL/GenBank/DDBJ whole genome shotgun (WGS) entry which is preliminary data.</text>
</comment>
<protein>
    <recommendedName>
        <fullName evidence="2">THIF-type NAD/FAD binding fold domain-containing protein</fullName>
    </recommendedName>
</protein>
<evidence type="ECO:0000313" key="3">
    <source>
        <dbReference type="EMBL" id="GGW58125.1"/>
    </source>
</evidence>
<dbReference type="PANTHER" id="PTHR43267:SF1">
    <property type="entry name" value="TRNA THREONYLCARBAMOYLADENOSINE DEHYDRATASE"/>
    <property type="match status" value="1"/>
</dbReference>
<dbReference type="InterPro" id="IPR000594">
    <property type="entry name" value="ThiF_NAD_FAD-bd"/>
</dbReference>
<dbReference type="InterPro" id="IPR035985">
    <property type="entry name" value="Ubiquitin-activating_enz"/>
</dbReference>
<evidence type="ECO:0000256" key="1">
    <source>
        <dbReference type="SAM" id="MobiDB-lite"/>
    </source>
</evidence>
<dbReference type="GO" id="GO:0061503">
    <property type="term" value="F:tRNA threonylcarbamoyladenosine dehydratase"/>
    <property type="evidence" value="ECO:0007669"/>
    <property type="project" value="TreeGrafter"/>
</dbReference>
<dbReference type="EMBL" id="BMUE01000008">
    <property type="protein sequence ID" value="GGW58125.1"/>
    <property type="molecule type" value="Genomic_DNA"/>
</dbReference>
<dbReference type="AlphaFoldDB" id="A0A918J7Y3"/>
<name>A0A918J7Y3_9ACTN</name>
<feature type="compositionally biased region" description="Basic and acidic residues" evidence="1">
    <location>
        <begin position="11"/>
        <end position="20"/>
    </location>
</feature>
<feature type="compositionally biased region" description="Polar residues" evidence="1">
    <location>
        <begin position="1"/>
        <end position="10"/>
    </location>
</feature>
<evidence type="ECO:0000313" key="4">
    <source>
        <dbReference type="Proteomes" id="UP000620224"/>
    </source>
</evidence>
<dbReference type="GO" id="GO:0008641">
    <property type="term" value="F:ubiquitin-like modifier activating enzyme activity"/>
    <property type="evidence" value="ECO:0007669"/>
    <property type="project" value="InterPro"/>
</dbReference>
<proteinExistence type="predicted"/>
<organism evidence="3 4">
    <name type="scientific">Streptomyces lucensis JCM 4490</name>
    <dbReference type="NCBI Taxonomy" id="1306176"/>
    <lineage>
        <taxon>Bacteria</taxon>
        <taxon>Bacillati</taxon>
        <taxon>Actinomycetota</taxon>
        <taxon>Actinomycetes</taxon>
        <taxon>Kitasatosporales</taxon>
        <taxon>Streptomycetaceae</taxon>
        <taxon>Streptomyces</taxon>
    </lineage>
</organism>
<gene>
    <name evidence="3" type="ORF">GCM10010503_38940</name>
</gene>
<dbReference type="InterPro" id="IPR045886">
    <property type="entry name" value="ThiF/MoeB/HesA"/>
</dbReference>
<dbReference type="PANTHER" id="PTHR43267">
    <property type="entry name" value="TRNA THREONYLCARBAMOYLADENOSINE DEHYDRATASE"/>
    <property type="match status" value="1"/>
</dbReference>
<evidence type="ECO:0000259" key="2">
    <source>
        <dbReference type="Pfam" id="PF00899"/>
    </source>
</evidence>
<dbReference type="SUPFAM" id="SSF69572">
    <property type="entry name" value="Activating enzymes of the ubiquitin-like proteins"/>
    <property type="match status" value="1"/>
</dbReference>
<dbReference type="Pfam" id="PF00899">
    <property type="entry name" value="ThiF"/>
    <property type="match status" value="1"/>
</dbReference>
<reference evidence="3" key="1">
    <citation type="journal article" date="2014" name="Int. J. Syst. Evol. Microbiol.">
        <title>Complete genome sequence of Corynebacterium casei LMG S-19264T (=DSM 44701T), isolated from a smear-ripened cheese.</title>
        <authorList>
            <consortium name="US DOE Joint Genome Institute (JGI-PGF)"/>
            <person name="Walter F."/>
            <person name="Albersmeier A."/>
            <person name="Kalinowski J."/>
            <person name="Ruckert C."/>
        </authorList>
    </citation>
    <scope>NUCLEOTIDE SEQUENCE</scope>
    <source>
        <strain evidence="3">JCM 4490</strain>
    </source>
</reference>
<reference evidence="3" key="2">
    <citation type="submission" date="2020-09" db="EMBL/GenBank/DDBJ databases">
        <authorList>
            <person name="Sun Q."/>
            <person name="Ohkuma M."/>
        </authorList>
    </citation>
    <scope>NUCLEOTIDE SEQUENCE</scope>
    <source>
        <strain evidence="3">JCM 4490</strain>
    </source>
</reference>
<dbReference type="GO" id="GO:0061504">
    <property type="term" value="P:cyclic threonylcarbamoyladenosine biosynthetic process"/>
    <property type="evidence" value="ECO:0007669"/>
    <property type="project" value="TreeGrafter"/>
</dbReference>
<feature type="domain" description="THIF-type NAD/FAD binding fold" evidence="2">
    <location>
        <begin position="32"/>
        <end position="274"/>
    </location>
</feature>
<sequence length="322" mass="35511">MIQPSVSISRSEGEEGPDRDLTHDAYYAELISRNRGLISPQEQELLRNARILVAGCGSVGGAAIEPLVRLGVQHLVLAEPGSYDLANLNRQRAWFSDVGRSKATVQAERARDINPFCRVRVEQSGITGANIDTLTAGADLIIDAVDVTTPDPIREKIALHTHAARHRTPVISGYDVAGTQALLVYNYRDPRVKPLRGRIDPSQAHSTGPLGFLANVVPRSAIPLEIVQELLRMVRRQDDGFPQLVYTADLFGVLAARATVELLAGRPVRRNTVLDVHQLLRPTRSRLRYSVARAVSLLGLHRDIQLAKRHQHDRPADGWTTV</sequence>
<dbReference type="RefSeq" id="WP_190016591.1">
    <property type="nucleotide sequence ID" value="NZ_BMUE01000008.1"/>
</dbReference>
<dbReference type="Proteomes" id="UP000620224">
    <property type="component" value="Unassembled WGS sequence"/>
</dbReference>
<dbReference type="Gene3D" id="3.40.50.720">
    <property type="entry name" value="NAD(P)-binding Rossmann-like Domain"/>
    <property type="match status" value="1"/>
</dbReference>
<feature type="region of interest" description="Disordered" evidence="1">
    <location>
        <begin position="1"/>
        <end position="20"/>
    </location>
</feature>